<feature type="transmembrane region" description="Helical" evidence="10">
    <location>
        <begin position="20"/>
        <end position="41"/>
    </location>
</feature>
<evidence type="ECO:0000256" key="5">
    <source>
        <dbReference type="ARBA" id="ARBA00022496"/>
    </source>
</evidence>
<feature type="transmembrane region" description="Helical" evidence="10">
    <location>
        <begin position="166"/>
        <end position="183"/>
    </location>
</feature>
<dbReference type="PANTHER" id="PTHR43840:SF41">
    <property type="entry name" value="CATION-EFFLUX PUMP FIEF"/>
    <property type="match status" value="1"/>
</dbReference>
<keyword evidence="9 10" id="KW-0472">Membrane</keyword>
<dbReference type="InterPro" id="IPR027469">
    <property type="entry name" value="Cation_efflux_TMD_sf"/>
</dbReference>
<evidence type="ECO:0000259" key="12">
    <source>
        <dbReference type="Pfam" id="PF16916"/>
    </source>
</evidence>
<evidence type="ECO:0000259" key="11">
    <source>
        <dbReference type="Pfam" id="PF01545"/>
    </source>
</evidence>
<dbReference type="Pfam" id="PF01545">
    <property type="entry name" value="Cation_efflux"/>
    <property type="match status" value="1"/>
</dbReference>
<keyword evidence="3" id="KW-0813">Transport</keyword>
<dbReference type="Gene3D" id="3.30.70.1350">
    <property type="entry name" value="Cation efflux protein, cytoplasmic domain"/>
    <property type="match status" value="1"/>
</dbReference>
<evidence type="ECO:0000256" key="2">
    <source>
        <dbReference type="ARBA" id="ARBA00010212"/>
    </source>
</evidence>
<dbReference type="InterPro" id="IPR002524">
    <property type="entry name" value="Cation_efflux"/>
</dbReference>
<dbReference type="SUPFAM" id="SSF161111">
    <property type="entry name" value="Cation efflux protein transmembrane domain-like"/>
    <property type="match status" value="1"/>
</dbReference>
<evidence type="ECO:0000256" key="8">
    <source>
        <dbReference type="ARBA" id="ARBA00022989"/>
    </source>
</evidence>
<dbReference type="NCBIfam" id="TIGR01297">
    <property type="entry name" value="CDF"/>
    <property type="match status" value="1"/>
</dbReference>
<dbReference type="Pfam" id="PF16916">
    <property type="entry name" value="ZT_dimer"/>
    <property type="match status" value="1"/>
</dbReference>
<dbReference type="InterPro" id="IPR036837">
    <property type="entry name" value="Cation_efflux_CTD_sf"/>
</dbReference>
<feature type="transmembrane region" description="Helical" evidence="10">
    <location>
        <begin position="89"/>
        <end position="110"/>
    </location>
</feature>
<keyword evidence="7" id="KW-0864">Zinc transport</keyword>
<feature type="transmembrane region" description="Helical" evidence="10">
    <location>
        <begin position="122"/>
        <end position="142"/>
    </location>
</feature>
<reference evidence="14" key="1">
    <citation type="journal article" date="2019" name="Int. J. Syst. Evol. Microbiol.">
        <title>The Global Catalogue of Microorganisms (GCM) 10K type strain sequencing project: providing services to taxonomists for standard genome sequencing and annotation.</title>
        <authorList>
            <consortium name="The Broad Institute Genomics Platform"/>
            <consortium name="The Broad Institute Genome Sequencing Center for Infectious Disease"/>
            <person name="Wu L."/>
            <person name="Ma J."/>
        </authorList>
    </citation>
    <scope>NUCLEOTIDE SEQUENCE [LARGE SCALE GENOMIC DNA]</scope>
    <source>
        <strain evidence="14">JCM 18720</strain>
    </source>
</reference>
<dbReference type="RefSeq" id="WP_345317137.1">
    <property type="nucleotide sequence ID" value="NZ_BAABLF010000014.1"/>
</dbReference>
<dbReference type="InterPro" id="IPR027470">
    <property type="entry name" value="Cation_efflux_CTD"/>
</dbReference>
<dbReference type="Gene3D" id="1.20.1510.10">
    <property type="entry name" value="Cation efflux protein transmembrane domain"/>
    <property type="match status" value="1"/>
</dbReference>
<evidence type="ECO:0000313" key="14">
    <source>
        <dbReference type="Proteomes" id="UP001501600"/>
    </source>
</evidence>
<keyword evidence="5" id="KW-0408">Iron</keyword>
<feature type="domain" description="Cation efflux protein transmembrane" evidence="11">
    <location>
        <begin position="23"/>
        <end position="214"/>
    </location>
</feature>
<dbReference type="SUPFAM" id="SSF160240">
    <property type="entry name" value="Cation efflux protein cytoplasmic domain-like"/>
    <property type="match status" value="1"/>
</dbReference>
<dbReference type="EMBL" id="BAABLF010000014">
    <property type="protein sequence ID" value="GAA5192627.1"/>
    <property type="molecule type" value="Genomic_DNA"/>
</dbReference>
<dbReference type="Proteomes" id="UP001501600">
    <property type="component" value="Unassembled WGS sequence"/>
</dbReference>
<dbReference type="InterPro" id="IPR058533">
    <property type="entry name" value="Cation_efflux_TM"/>
</dbReference>
<evidence type="ECO:0000256" key="3">
    <source>
        <dbReference type="ARBA" id="ARBA00022448"/>
    </source>
</evidence>
<evidence type="ECO:0000256" key="4">
    <source>
        <dbReference type="ARBA" id="ARBA00022475"/>
    </source>
</evidence>
<gene>
    <name evidence="13" type="ORF">GCM10025772_22220</name>
</gene>
<feature type="domain" description="Cation efflux protein cytoplasmic" evidence="12">
    <location>
        <begin position="220"/>
        <end position="294"/>
    </location>
</feature>
<keyword evidence="7" id="KW-0862">Zinc</keyword>
<keyword evidence="4" id="KW-1003">Cell membrane</keyword>
<keyword evidence="6 10" id="KW-0812">Transmembrane</keyword>
<comment type="similarity">
    <text evidence="2">Belongs to the cation diffusion facilitator (CDF) transporter (TC 2.A.4) family. FieF subfamily.</text>
</comment>
<evidence type="ECO:0000256" key="6">
    <source>
        <dbReference type="ARBA" id="ARBA00022692"/>
    </source>
</evidence>
<accession>A0ABP9S845</accession>
<evidence type="ECO:0000256" key="10">
    <source>
        <dbReference type="SAM" id="Phobius"/>
    </source>
</evidence>
<keyword evidence="5" id="KW-0410">Iron transport</keyword>
<keyword evidence="7" id="KW-0406">Ion transport</keyword>
<evidence type="ECO:0000256" key="9">
    <source>
        <dbReference type="ARBA" id="ARBA00023136"/>
    </source>
</evidence>
<keyword evidence="14" id="KW-1185">Reference proteome</keyword>
<dbReference type="InterPro" id="IPR050291">
    <property type="entry name" value="CDF_Transporter"/>
</dbReference>
<evidence type="ECO:0000256" key="7">
    <source>
        <dbReference type="ARBA" id="ARBA00022906"/>
    </source>
</evidence>
<feature type="transmembrane region" description="Helical" evidence="10">
    <location>
        <begin position="189"/>
        <end position="206"/>
    </location>
</feature>
<keyword evidence="8 10" id="KW-1133">Transmembrane helix</keyword>
<comment type="caution">
    <text evidence="13">The sequence shown here is derived from an EMBL/GenBank/DDBJ whole genome shotgun (WGS) entry which is preliminary data.</text>
</comment>
<name>A0ABP9S845_9GAMM</name>
<evidence type="ECO:0000256" key="1">
    <source>
        <dbReference type="ARBA" id="ARBA00004141"/>
    </source>
</evidence>
<proteinExistence type="inferred from homology"/>
<evidence type="ECO:0000313" key="13">
    <source>
        <dbReference type="EMBL" id="GAA5192627.1"/>
    </source>
</evidence>
<comment type="subcellular location">
    <subcellularLocation>
        <location evidence="1">Membrane</location>
        <topology evidence="1">Multi-pass membrane protein</topology>
    </subcellularLocation>
</comment>
<sequence>MSSPPASDASKQYERWIHLATRASVATAVVLILAKLAAWLLSGSASLLASLTDSMMDAMASLVNFYALRLALQPADHHHRFGHGKAEPLATLAQSGFILGSAMLLLFHGVERVFSPVEVSHSGLGIGVTLFAILATLLLLAIQRRAVAATGSTAIAADALHYRSDLLLNGAVLLALALAQWGMAWADGAFAVVIALYIGWGAAGLGHEAVQLLLDREADPDIRLKVVELVEQDGNVRGIHDLRTRVSGNTLCVQMHLELDAQLLLRDAHAIADGVEQRIRRAFPHADIIVHQDPV</sequence>
<protein>
    <submittedName>
        <fullName evidence="13">Cation diffusion facilitator family transporter</fullName>
    </submittedName>
</protein>
<organism evidence="13 14">
    <name type="scientific">Ferrimonas gelatinilytica</name>
    <dbReference type="NCBI Taxonomy" id="1255257"/>
    <lineage>
        <taxon>Bacteria</taxon>
        <taxon>Pseudomonadati</taxon>
        <taxon>Pseudomonadota</taxon>
        <taxon>Gammaproteobacteria</taxon>
        <taxon>Alteromonadales</taxon>
        <taxon>Ferrimonadaceae</taxon>
        <taxon>Ferrimonas</taxon>
    </lineage>
</organism>
<dbReference type="PANTHER" id="PTHR43840">
    <property type="entry name" value="MITOCHONDRIAL METAL TRANSPORTER 1-RELATED"/>
    <property type="match status" value="1"/>
</dbReference>